<dbReference type="eggNOG" id="ENOG5033PKI">
    <property type="taxonomic scope" value="Bacteria"/>
</dbReference>
<feature type="transmembrane region" description="Helical" evidence="1">
    <location>
        <begin position="164"/>
        <end position="189"/>
    </location>
</feature>
<feature type="transmembrane region" description="Helical" evidence="1">
    <location>
        <begin position="295"/>
        <end position="316"/>
    </location>
</feature>
<sequence>MSNTLISKSKITRFLLFLHKNLINRSRIFWLSLTIAVVLIYGIEYLKAAFETKYIIQDDARQHIFWMRRFFDTELFPEDLIANYFQSVAPWGYQTFYWLITSLGIDPIFFGKLLPIFLGLISTIYCFGISLQILPIPAVGFLSSFILNQSLWMEDDLVSATPRAFFYPLFLAFLYYLLRGSLFPVLVAIALQAIFYPQTVLLSLSILTIRLFSYQQKRLKFTSIKLNYLLWLGAIITAAIILLPYKLTATEFGPIITTTAAKIQPIFNYADSKYGRAFFFHHNPLVFWLTGPRSGILFVGLFSPLAIASLLLPFLLKKEKFPLGKQVSEKVGILVQIFIASVGLFFLAHIFLFQLHFPNRYIYHSIRVTMAITAGIALIIWLDSYLKATIYQIKNSFTCLQGIYLGCTTLLLVLFSIIPFSTDLTIDNQSYIKGKEKELYEYLLVQPKDTLIASISKESNNIPTFAQRSTLVAQEYSLPYHVGYYNQFSQRAIDLIQAQYTPNPEQVNNFIQNYGVDFWLLDLTAYNPRYVADKQLIRQYNLADSIIYQLEQNMIPALSTTMEICSVLSSKRITLLSTSCITNELIKLSINNPKNYHKHKT</sequence>
<organism evidence="2">
    <name type="scientific">Trichodesmium erythraeum (strain IMS101)</name>
    <dbReference type="NCBI Taxonomy" id="203124"/>
    <lineage>
        <taxon>Bacteria</taxon>
        <taxon>Bacillati</taxon>
        <taxon>Cyanobacteriota</taxon>
        <taxon>Cyanophyceae</taxon>
        <taxon>Oscillatoriophycideae</taxon>
        <taxon>Oscillatoriales</taxon>
        <taxon>Microcoleaceae</taxon>
        <taxon>Trichodesmium</taxon>
    </lineage>
</organism>
<feature type="transmembrane region" description="Helical" evidence="1">
    <location>
        <begin position="28"/>
        <end position="46"/>
    </location>
</feature>
<protein>
    <recommendedName>
        <fullName evidence="3">Glycosyltransferase RgtA/B/C/D-like domain-containing protein</fullName>
    </recommendedName>
</protein>
<name>Q118T5_TRIEI</name>
<feature type="transmembrane region" description="Helical" evidence="1">
    <location>
        <begin position="403"/>
        <end position="421"/>
    </location>
</feature>
<feature type="transmembrane region" description="Helical" evidence="1">
    <location>
        <begin position="195"/>
        <end position="214"/>
    </location>
</feature>
<keyword evidence="1" id="KW-1133">Transmembrane helix</keyword>
<gene>
    <name evidence="2" type="ordered locus">Tery_0537</name>
</gene>
<keyword evidence="1" id="KW-0812">Transmembrane</keyword>
<dbReference type="EMBL" id="CP000393">
    <property type="protein sequence ID" value="ABG49989.1"/>
    <property type="molecule type" value="Genomic_DNA"/>
</dbReference>
<keyword evidence="1" id="KW-0472">Membrane</keyword>
<feature type="transmembrane region" description="Helical" evidence="1">
    <location>
        <begin position="116"/>
        <end position="143"/>
    </location>
</feature>
<proteinExistence type="predicted"/>
<dbReference type="AlphaFoldDB" id="Q118T5"/>
<dbReference type="OrthoDB" id="5443342at2"/>
<accession>Q118T5</accession>
<dbReference type="HOGENOM" id="CLU_030557_0_0_3"/>
<evidence type="ECO:0008006" key="3">
    <source>
        <dbReference type="Google" id="ProtNLM"/>
    </source>
</evidence>
<feature type="transmembrane region" description="Helical" evidence="1">
    <location>
        <begin position="337"/>
        <end position="355"/>
    </location>
</feature>
<dbReference type="KEGG" id="ter:Tery_0537"/>
<reference evidence="2" key="1">
    <citation type="submission" date="2006-06" db="EMBL/GenBank/DDBJ databases">
        <title>Complete sequence of Trichodesmium erythraeum IMS101.</title>
        <authorList>
            <consortium name="US DOE Joint Genome Institute"/>
            <person name="Copeland A."/>
            <person name="Lucas S."/>
            <person name="Lapidus A."/>
            <person name="Barry K."/>
            <person name="Detter J.C."/>
            <person name="Glavina del Rio T."/>
            <person name="Hammon N."/>
            <person name="Israni S."/>
            <person name="Dalin E."/>
            <person name="Tice H."/>
            <person name="Pitluck S."/>
            <person name="Kiss H."/>
            <person name="Munk A.C."/>
            <person name="Brettin T."/>
            <person name="Bruce D."/>
            <person name="Han C."/>
            <person name="Tapia R."/>
            <person name="Gilna P."/>
            <person name="Schmutz J."/>
            <person name="Larimer F."/>
            <person name="Land M."/>
            <person name="Hauser L."/>
            <person name="Kyrpides N."/>
            <person name="Kim E."/>
            <person name="Richardson P."/>
        </authorList>
    </citation>
    <scope>NUCLEOTIDE SEQUENCE [LARGE SCALE GENOMIC DNA]</scope>
    <source>
        <strain evidence="2">IMS101</strain>
    </source>
</reference>
<dbReference type="RefSeq" id="WP_011610384.1">
    <property type="nucleotide sequence ID" value="NC_008312.1"/>
</dbReference>
<feature type="transmembrane region" description="Helical" evidence="1">
    <location>
        <begin position="361"/>
        <end position="382"/>
    </location>
</feature>
<feature type="transmembrane region" description="Helical" evidence="1">
    <location>
        <begin position="226"/>
        <end position="245"/>
    </location>
</feature>
<evidence type="ECO:0000256" key="1">
    <source>
        <dbReference type="SAM" id="Phobius"/>
    </source>
</evidence>
<evidence type="ECO:0000313" key="2">
    <source>
        <dbReference type="EMBL" id="ABG49989.1"/>
    </source>
</evidence>